<dbReference type="Pfam" id="PF00106">
    <property type="entry name" value="adh_short"/>
    <property type="match status" value="1"/>
</dbReference>
<dbReference type="EMBL" id="VWPH01000019">
    <property type="protein sequence ID" value="KAA5826096.1"/>
    <property type="molecule type" value="Genomic_DNA"/>
</dbReference>
<dbReference type="PANTHER" id="PTHR47534">
    <property type="entry name" value="YALI0E05731P"/>
    <property type="match status" value="1"/>
</dbReference>
<keyword evidence="3" id="KW-1185">Reference proteome</keyword>
<proteinExistence type="predicted"/>
<reference evidence="2 3" key="1">
    <citation type="submission" date="2019-09" db="EMBL/GenBank/DDBJ databases">
        <title>Draft genome sequence of the thermophilic Saccharopolyspora hirsuta VKM Ac-666T.</title>
        <authorList>
            <person name="Lobastova T.G."/>
            <person name="Fokina V."/>
            <person name="Bragin E.Y."/>
            <person name="Shtratnikova V.Y."/>
            <person name="Starodumova I.P."/>
            <person name="Tarlachkov S.V."/>
            <person name="Donova M.V."/>
        </authorList>
    </citation>
    <scope>NUCLEOTIDE SEQUENCE [LARGE SCALE GENOMIC DNA]</scope>
    <source>
        <strain evidence="2 3">VKM Ac-666</strain>
    </source>
</reference>
<organism evidence="2 3">
    <name type="scientific">Saccharopolyspora hirsuta</name>
    <dbReference type="NCBI Taxonomy" id="1837"/>
    <lineage>
        <taxon>Bacteria</taxon>
        <taxon>Bacillati</taxon>
        <taxon>Actinomycetota</taxon>
        <taxon>Actinomycetes</taxon>
        <taxon>Pseudonocardiales</taxon>
        <taxon>Pseudonocardiaceae</taxon>
        <taxon>Saccharopolyspora</taxon>
    </lineage>
</organism>
<accession>A0A5M7B913</accession>
<dbReference type="InterPro" id="IPR052228">
    <property type="entry name" value="Sec_Metab_Biosynth_Oxidored"/>
</dbReference>
<dbReference type="InterPro" id="IPR002347">
    <property type="entry name" value="SDR_fam"/>
</dbReference>
<evidence type="ECO:0000313" key="3">
    <source>
        <dbReference type="Proteomes" id="UP000323946"/>
    </source>
</evidence>
<dbReference type="OrthoDB" id="2860165at2"/>
<dbReference type="RefSeq" id="WP_150070560.1">
    <property type="nucleotide sequence ID" value="NZ_VWPH01000019.1"/>
</dbReference>
<evidence type="ECO:0000256" key="1">
    <source>
        <dbReference type="ARBA" id="ARBA00023002"/>
    </source>
</evidence>
<dbReference type="AlphaFoldDB" id="A0A5M7B913"/>
<dbReference type="GO" id="GO:0016491">
    <property type="term" value="F:oxidoreductase activity"/>
    <property type="evidence" value="ECO:0007669"/>
    <property type="project" value="UniProtKB-KW"/>
</dbReference>
<evidence type="ECO:0000313" key="2">
    <source>
        <dbReference type="EMBL" id="KAA5826096.1"/>
    </source>
</evidence>
<dbReference type="PANTHER" id="PTHR47534:SF3">
    <property type="entry name" value="ALCOHOL DEHYDROGENASE-LIKE C-TERMINAL DOMAIN-CONTAINING PROTEIN"/>
    <property type="match status" value="1"/>
</dbReference>
<dbReference type="SUPFAM" id="SSF51735">
    <property type="entry name" value="NAD(P)-binding Rossmann-fold domains"/>
    <property type="match status" value="1"/>
</dbReference>
<comment type="caution">
    <text evidence="2">The sequence shown here is derived from an EMBL/GenBank/DDBJ whole genome shotgun (WGS) entry which is preliminary data.</text>
</comment>
<dbReference type="SMR" id="A0A5M7B913"/>
<sequence length="281" mass="29608">MRTFAITGGTDGMGRALALALLERGHHVAVLGRSPAKGAELLDAAAQLGAGNRARFIPADLSLISGNRAAIAAIRDEFSELDGLVLAARYYRSDRVVTAEGFESTFALSYLSRFVLSYELSDLLDTATAPVILNICGPGSGSEIHWDDLGLAANYHGQTALSQSGPLNDLLGVGYAESSRRTRYVLFGPGLVNTAFAGQYDAATAAQIEAMRARATPVAEAIAPMLAILDNPPAAPLSAYSLGRPLSLDGPSFDPDAAQRLHRTTQALLADLTTHEQERTA</sequence>
<dbReference type="Gene3D" id="3.40.50.720">
    <property type="entry name" value="NAD(P)-binding Rossmann-like Domain"/>
    <property type="match status" value="1"/>
</dbReference>
<gene>
    <name evidence="2" type="ORF">F1721_31950</name>
</gene>
<dbReference type="InterPro" id="IPR036291">
    <property type="entry name" value="NAD(P)-bd_dom_sf"/>
</dbReference>
<dbReference type="Proteomes" id="UP000323946">
    <property type="component" value="Unassembled WGS sequence"/>
</dbReference>
<name>A0A5M7B913_SACHI</name>
<protein>
    <submittedName>
        <fullName evidence="2">SDR family NAD(P)-dependent oxidoreductase</fullName>
    </submittedName>
</protein>
<keyword evidence="1" id="KW-0560">Oxidoreductase</keyword>